<evidence type="ECO:0000313" key="2">
    <source>
        <dbReference type="EMBL" id="KIJ42881.1"/>
    </source>
</evidence>
<evidence type="ECO:0000313" key="3">
    <source>
        <dbReference type="Proteomes" id="UP000054279"/>
    </source>
</evidence>
<dbReference type="HOGENOM" id="CLU_1448588_0_0_1"/>
<reference evidence="2 3" key="1">
    <citation type="submission" date="2014-06" db="EMBL/GenBank/DDBJ databases">
        <title>Evolutionary Origins and Diversification of the Mycorrhizal Mutualists.</title>
        <authorList>
            <consortium name="DOE Joint Genome Institute"/>
            <consortium name="Mycorrhizal Genomics Consortium"/>
            <person name="Kohler A."/>
            <person name="Kuo A."/>
            <person name="Nagy L.G."/>
            <person name="Floudas D."/>
            <person name="Copeland A."/>
            <person name="Barry K.W."/>
            <person name="Cichocki N."/>
            <person name="Veneault-Fourrey C."/>
            <person name="LaButti K."/>
            <person name="Lindquist E.A."/>
            <person name="Lipzen A."/>
            <person name="Lundell T."/>
            <person name="Morin E."/>
            <person name="Murat C."/>
            <person name="Riley R."/>
            <person name="Ohm R."/>
            <person name="Sun H."/>
            <person name="Tunlid A."/>
            <person name="Henrissat B."/>
            <person name="Grigoriev I.V."/>
            <person name="Hibbett D.S."/>
            <person name="Martin F."/>
        </authorList>
    </citation>
    <scope>NUCLEOTIDE SEQUENCE [LARGE SCALE GENOMIC DNA]</scope>
    <source>
        <strain evidence="2 3">SS14</strain>
    </source>
</reference>
<dbReference type="AlphaFoldDB" id="A0A0C9VWY1"/>
<feature type="region of interest" description="Disordered" evidence="1">
    <location>
        <begin position="1"/>
        <end position="20"/>
    </location>
</feature>
<feature type="region of interest" description="Disordered" evidence="1">
    <location>
        <begin position="28"/>
        <end position="62"/>
    </location>
</feature>
<gene>
    <name evidence="2" type="ORF">M422DRAFT_253985</name>
</gene>
<organism evidence="2 3">
    <name type="scientific">Sphaerobolus stellatus (strain SS14)</name>
    <dbReference type="NCBI Taxonomy" id="990650"/>
    <lineage>
        <taxon>Eukaryota</taxon>
        <taxon>Fungi</taxon>
        <taxon>Dikarya</taxon>
        <taxon>Basidiomycota</taxon>
        <taxon>Agaricomycotina</taxon>
        <taxon>Agaricomycetes</taxon>
        <taxon>Phallomycetidae</taxon>
        <taxon>Geastrales</taxon>
        <taxon>Sphaerobolaceae</taxon>
        <taxon>Sphaerobolus</taxon>
    </lineage>
</organism>
<proteinExistence type="predicted"/>
<name>A0A0C9VWY1_SPHS4</name>
<evidence type="ECO:0000256" key="1">
    <source>
        <dbReference type="SAM" id="MobiDB-lite"/>
    </source>
</evidence>
<sequence>MKLNLEPSERPADRTPTPEDHWILTQLLLNSSRPWKPPPRLEPKKGKTLSTPPRPSKKPCRSIREGVVERVDNARVLRKIQRMTNVTANIQKDVDILKKHLIPKREVINLISTSLPPSLITEDDDGGSWRAALVGSVDGGITISSISSDPVPYNHFPVEGWRRDHEQYEAAVAVLRETGIGVQGDTR</sequence>
<dbReference type="EMBL" id="KN837127">
    <property type="protein sequence ID" value="KIJ42881.1"/>
    <property type="molecule type" value="Genomic_DNA"/>
</dbReference>
<feature type="compositionally biased region" description="Basic and acidic residues" evidence="1">
    <location>
        <begin position="7"/>
        <end position="20"/>
    </location>
</feature>
<accession>A0A0C9VWY1</accession>
<keyword evidence="3" id="KW-1185">Reference proteome</keyword>
<protein>
    <submittedName>
        <fullName evidence="2">Uncharacterized protein</fullName>
    </submittedName>
</protein>
<dbReference type="Proteomes" id="UP000054279">
    <property type="component" value="Unassembled WGS sequence"/>
</dbReference>